<keyword evidence="3" id="KW-1185">Reference proteome</keyword>
<dbReference type="Proteomes" id="UP000230750">
    <property type="component" value="Unassembled WGS sequence"/>
</dbReference>
<proteinExistence type="predicted"/>
<dbReference type="Gene3D" id="2.40.50.120">
    <property type="match status" value="1"/>
</dbReference>
<reference evidence="2 3" key="1">
    <citation type="journal article" date="2017" name="PLoS Biol.">
        <title>The sea cucumber genome provides insights into morphological evolution and visceral regeneration.</title>
        <authorList>
            <person name="Zhang X."/>
            <person name="Sun L."/>
            <person name="Yuan J."/>
            <person name="Sun Y."/>
            <person name="Gao Y."/>
            <person name="Zhang L."/>
            <person name="Li S."/>
            <person name="Dai H."/>
            <person name="Hamel J.F."/>
            <person name="Liu C."/>
            <person name="Yu Y."/>
            <person name="Liu S."/>
            <person name="Lin W."/>
            <person name="Guo K."/>
            <person name="Jin S."/>
            <person name="Xu P."/>
            <person name="Storey K.B."/>
            <person name="Huan P."/>
            <person name="Zhang T."/>
            <person name="Zhou Y."/>
            <person name="Zhang J."/>
            <person name="Lin C."/>
            <person name="Li X."/>
            <person name="Xing L."/>
            <person name="Huo D."/>
            <person name="Sun M."/>
            <person name="Wang L."/>
            <person name="Mercier A."/>
            <person name="Li F."/>
            <person name="Yang H."/>
            <person name="Xiang J."/>
        </authorList>
    </citation>
    <scope>NUCLEOTIDE SEQUENCE [LARGE SCALE GENOMIC DNA]</scope>
    <source>
        <strain evidence="2">Shaxun</strain>
        <tissue evidence="2">Muscle</tissue>
    </source>
</reference>
<evidence type="ECO:0000313" key="3">
    <source>
        <dbReference type="Proteomes" id="UP000230750"/>
    </source>
</evidence>
<sequence>MKILTPPPNPSDFEVHYSVKVEHIFKDKNKILKKLEKINLITNKSPEYCGEPDLIEDETYLLELSSETGNINFCDGFHIFDRIPHFVGRRLKESILCQNSTIVPLE</sequence>
<evidence type="ECO:0000313" key="1">
    <source>
        <dbReference type="EMBL" id="PIK32907.1"/>
    </source>
</evidence>
<dbReference type="EMBL" id="MRZV01002991">
    <property type="protein sequence ID" value="PIK32907.1"/>
    <property type="molecule type" value="Genomic_DNA"/>
</dbReference>
<comment type="caution">
    <text evidence="2">The sequence shown here is derived from an EMBL/GenBank/DDBJ whole genome shotgun (WGS) entry which is preliminary data.</text>
</comment>
<dbReference type="SUPFAM" id="SSF50242">
    <property type="entry name" value="TIMP-like"/>
    <property type="match status" value="1"/>
</dbReference>
<dbReference type="InterPro" id="IPR008993">
    <property type="entry name" value="TIMP-like_OB-fold"/>
</dbReference>
<evidence type="ECO:0000313" key="2">
    <source>
        <dbReference type="EMBL" id="PIK47472.1"/>
    </source>
</evidence>
<name>A0A2G8KHK2_STIJA</name>
<accession>A0A2G8KHK2</accession>
<dbReference type="AlphaFoldDB" id="A0A2G8KHK2"/>
<protein>
    <submittedName>
        <fullName evidence="2">Uncharacterized protein</fullName>
    </submittedName>
</protein>
<dbReference type="EMBL" id="MRZV01000578">
    <property type="protein sequence ID" value="PIK47472.1"/>
    <property type="molecule type" value="Genomic_DNA"/>
</dbReference>
<organism evidence="2 3">
    <name type="scientific">Stichopus japonicus</name>
    <name type="common">Sea cucumber</name>
    <dbReference type="NCBI Taxonomy" id="307972"/>
    <lineage>
        <taxon>Eukaryota</taxon>
        <taxon>Metazoa</taxon>
        <taxon>Echinodermata</taxon>
        <taxon>Eleutherozoa</taxon>
        <taxon>Echinozoa</taxon>
        <taxon>Holothuroidea</taxon>
        <taxon>Aspidochirotacea</taxon>
        <taxon>Aspidochirotida</taxon>
        <taxon>Stichopodidae</taxon>
        <taxon>Apostichopus</taxon>
    </lineage>
</organism>
<gene>
    <name evidence="2" type="ORF">BSL78_15643</name>
    <name evidence="1" type="ORF">BSL78_30281</name>
</gene>